<sequence length="164" mass="18010">MSPPSSSTRYMNLIPQTLRDPSISTSRVDFEPFPNLDHSDYPLFLGVDFVSSPSSKPRQASNVAFPSFHHVHSSSCSPPINDVRSAWFCTKTSSIHADARKLRARSAIVSIAFSIPRIDFLFVVWDSEGSFTVSGIGGLSPLLLMSMKSGTKIRMRARLEDGCG</sequence>
<name>A0A067TG22_GALM3</name>
<gene>
    <name evidence="1" type="ORF">GALMADRAFT_241809</name>
</gene>
<dbReference type="HOGENOM" id="CLU_1619147_0_0_1"/>
<keyword evidence="2" id="KW-1185">Reference proteome</keyword>
<accession>A0A067TG22</accession>
<evidence type="ECO:0000313" key="1">
    <source>
        <dbReference type="EMBL" id="KDR81307.1"/>
    </source>
</evidence>
<evidence type="ECO:0000313" key="2">
    <source>
        <dbReference type="Proteomes" id="UP000027222"/>
    </source>
</evidence>
<dbReference type="EMBL" id="KL142371">
    <property type="protein sequence ID" value="KDR81307.1"/>
    <property type="molecule type" value="Genomic_DNA"/>
</dbReference>
<dbReference type="Proteomes" id="UP000027222">
    <property type="component" value="Unassembled WGS sequence"/>
</dbReference>
<reference evidence="2" key="1">
    <citation type="journal article" date="2014" name="Proc. Natl. Acad. Sci. U.S.A.">
        <title>Extensive sampling of basidiomycete genomes demonstrates inadequacy of the white-rot/brown-rot paradigm for wood decay fungi.</title>
        <authorList>
            <person name="Riley R."/>
            <person name="Salamov A.A."/>
            <person name="Brown D.W."/>
            <person name="Nagy L.G."/>
            <person name="Floudas D."/>
            <person name="Held B.W."/>
            <person name="Levasseur A."/>
            <person name="Lombard V."/>
            <person name="Morin E."/>
            <person name="Otillar R."/>
            <person name="Lindquist E.A."/>
            <person name="Sun H."/>
            <person name="LaButti K.M."/>
            <person name="Schmutz J."/>
            <person name="Jabbour D."/>
            <person name="Luo H."/>
            <person name="Baker S.E."/>
            <person name="Pisabarro A.G."/>
            <person name="Walton J.D."/>
            <person name="Blanchette R.A."/>
            <person name="Henrissat B."/>
            <person name="Martin F."/>
            <person name="Cullen D."/>
            <person name="Hibbett D.S."/>
            <person name="Grigoriev I.V."/>
        </authorList>
    </citation>
    <scope>NUCLEOTIDE SEQUENCE [LARGE SCALE GENOMIC DNA]</scope>
    <source>
        <strain evidence="2">CBS 339.88</strain>
    </source>
</reference>
<organism evidence="1 2">
    <name type="scientific">Galerina marginata (strain CBS 339.88)</name>
    <dbReference type="NCBI Taxonomy" id="685588"/>
    <lineage>
        <taxon>Eukaryota</taxon>
        <taxon>Fungi</taxon>
        <taxon>Dikarya</taxon>
        <taxon>Basidiomycota</taxon>
        <taxon>Agaricomycotina</taxon>
        <taxon>Agaricomycetes</taxon>
        <taxon>Agaricomycetidae</taxon>
        <taxon>Agaricales</taxon>
        <taxon>Agaricineae</taxon>
        <taxon>Strophariaceae</taxon>
        <taxon>Galerina</taxon>
    </lineage>
</organism>
<protein>
    <submittedName>
        <fullName evidence="1">Uncharacterized protein</fullName>
    </submittedName>
</protein>
<dbReference type="AlphaFoldDB" id="A0A067TG22"/>
<proteinExistence type="predicted"/>